<gene>
    <name evidence="3" type="ORF">LOM8899_00121</name>
</gene>
<accession>A0A238LAR5</accession>
<protein>
    <submittedName>
        <fullName evidence="3">Polymer-forming cytoskeletal</fullName>
    </submittedName>
</protein>
<dbReference type="Pfam" id="PF04519">
    <property type="entry name" value="Bactofilin"/>
    <property type="match status" value="1"/>
</dbReference>
<dbReference type="OrthoDB" id="7744015at2"/>
<evidence type="ECO:0000256" key="2">
    <source>
        <dbReference type="SAM" id="MobiDB-lite"/>
    </source>
</evidence>
<dbReference type="AlphaFoldDB" id="A0A238LAR5"/>
<dbReference type="RefSeq" id="WP_093990227.1">
    <property type="nucleotide sequence ID" value="NZ_FXZK01000001.1"/>
</dbReference>
<dbReference type="PANTHER" id="PTHR35024:SF4">
    <property type="entry name" value="POLYMER-FORMING CYTOSKELETAL PROTEIN"/>
    <property type="match status" value="1"/>
</dbReference>
<dbReference type="Proteomes" id="UP000201613">
    <property type="component" value="Unassembled WGS sequence"/>
</dbReference>
<reference evidence="3 4" key="1">
    <citation type="submission" date="2017-05" db="EMBL/GenBank/DDBJ databases">
        <authorList>
            <person name="Song R."/>
            <person name="Chenine A.L."/>
            <person name="Ruprecht R.M."/>
        </authorList>
    </citation>
    <scope>NUCLEOTIDE SEQUENCE [LARGE SCALE GENOMIC DNA]</scope>
    <source>
        <strain evidence="3 4">CECT 8899</strain>
    </source>
</reference>
<evidence type="ECO:0000313" key="4">
    <source>
        <dbReference type="Proteomes" id="UP000201613"/>
    </source>
</evidence>
<keyword evidence="4" id="KW-1185">Reference proteome</keyword>
<comment type="similarity">
    <text evidence="1">Belongs to the bactofilin family.</text>
</comment>
<organism evidence="3 4">
    <name type="scientific">Flavimaricola marinus</name>
    <dbReference type="NCBI Taxonomy" id="1819565"/>
    <lineage>
        <taxon>Bacteria</taxon>
        <taxon>Pseudomonadati</taxon>
        <taxon>Pseudomonadota</taxon>
        <taxon>Alphaproteobacteria</taxon>
        <taxon>Rhodobacterales</taxon>
        <taxon>Paracoccaceae</taxon>
        <taxon>Flavimaricola</taxon>
    </lineage>
</organism>
<dbReference type="EMBL" id="FXZK01000001">
    <property type="protein sequence ID" value="SMY06000.1"/>
    <property type="molecule type" value="Genomic_DNA"/>
</dbReference>
<feature type="region of interest" description="Disordered" evidence="2">
    <location>
        <begin position="85"/>
        <end position="106"/>
    </location>
</feature>
<evidence type="ECO:0000256" key="1">
    <source>
        <dbReference type="ARBA" id="ARBA00044755"/>
    </source>
</evidence>
<evidence type="ECO:0000313" key="3">
    <source>
        <dbReference type="EMBL" id="SMY06000.1"/>
    </source>
</evidence>
<proteinExistence type="inferred from homology"/>
<dbReference type="PANTHER" id="PTHR35024">
    <property type="entry name" value="HYPOTHETICAL CYTOSOLIC PROTEIN"/>
    <property type="match status" value="1"/>
</dbReference>
<dbReference type="InterPro" id="IPR007607">
    <property type="entry name" value="BacA/B"/>
</dbReference>
<sequence length="106" mass="10729">MSKSTISEELTITGDITGTGTIEVQGTVKGDIKSQSVDILTGGRVEGNISSDTAHVRGHLKGSLTAKSVDLYAHANVDADVTAGEMSSEKGARVTGKVDIGGAAKA</sequence>
<name>A0A238LAR5_9RHOB</name>